<proteinExistence type="inferred from homology"/>
<comment type="catalytic activity">
    <reaction evidence="5">
        <text>dTDP-beta-L-rhamnose + NADP(+) = dTDP-4-dehydro-beta-L-rhamnose + NADPH + H(+)</text>
        <dbReference type="Rhea" id="RHEA:21796"/>
        <dbReference type="ChEBI" id="CHEBI:15378"/>
        <dbReference type="ChEBI" id="CHEBI:57510"/>
        <dbReference type="ChEBI" id="CHEBI:57783"/>
        <dbReference type="ChEBI" id="CHEBI:58349"/>
        <dbReference type="ChEBI" id="CHEBI:62830"/>
        <dbReference type="EC" id="1.1.1.133"/>
    </reaction>
</comment>
<dbReference type="Proteomes" id="UP000199274">
    <property type="component" value="Unassembled WGS sequence"/>
</dbReference>
<dbReference type="Gene3D" id="3.40.50.720">
    <property type="entry name" value="NAD(P)-binding Rossmann-like Domain"/>
    <property type="match status" value="1"/>
</dbReference>
<reference evidence="9" key="1">
    <citation type="submission" date="2016-10" db="EMBL/GenBank/DDBJ databases">
        <authorList>
            <person name="Varghese N."/>
            <person name="Submissions S."/>
        </authorList>
    </citation>
    <scope>NUCLEOTIDE SEQUENCE [LARGE SCALE GENOMIC DNA]</scope>
    <source>
        <strain evidence="9">CGMCC 1.2747</strain>
    </source>
</reference>
<dbReference type="RefSeq" id="WP_220083879.1">
    <property type="nucleotide sequence ID" value="NZ_FNDB01000010.1"/>
</dbReference>
<dbReference type="InterPro" id="IPR036291">
    <property type="entry name" value="NAD(P)-bd_dom_sf"/>
</dbReference>
<evidence type="ECO:0000259" key="7">
    <source>
        <dbReference type="Pfam" id="PF04321"/>
    </source>
</evidence>
<keyword evidence="6" id="KW-0560">Oxidoreductase</keyword>
<sequence>MNTNKKMKFLVFGSSGMAGNTIATYLTQQGHDVTGFSRNSSTSISSIIGDVTDSDLVKNTIHEGRYDCIINCIGILNQFAEENKEKAVYLNSYFPHLLVSLTKEMATQVILMSTDCVFSGEKGSYKESDFPDGKSFYDRTKAIGEVNDTKNLTLRSSIVGPDINENGIGLLNWFMKQDDPMKGFTNAMWTGVTTLELAKIMEKAASENAVGLINMVYKEPISKFNLLNLFNKYLRNNTLKIEPFEGFVSDKSLLRTNFNFEYEVPNYETMISEMAGWMLKSTSKYPHYKFKK</sequence>
<gene>
    <name evidence="8" type="ORF">SAMN04488062_110105</name>
</gene>
<evidence type="ECO:0000256" key="4">
    <source>
        <dbReference type="ARBA" id="ARBA00017099"/>
    </source>
</evidence>
<dbReference type="PANTHER" id="PTHR10491:SF4">
    <property type="entry name" value="METHIONINE ADENOSYLTRANSFERASE 2 SUBUNIT BETA"/>
    <property type="match status" value="1"/>
</dbReference>
<dbReference type="SUPFAM" id="SSF51735">
    <property type="entry name" value="NAD(P)-binding Rossmann-fold domains"/>
    <property type="match status" value="1"/>
</dbReference>
<keyword evidence="9" id="KW-1185">Reference proteome</keyword>
<dbReference type="EC" id="1.1.1.133" evidence="3 6"/>
<dbReference type="AlphaFoldDB" id="A0A1G8DSB0"/>
<dbReference type="PANTHER" id="PTHR10491">
    <property type="entry name" value="DTDP-4-DEHYDRORHAMNOSE REDUCTASE"/>
    <property type="match status" value="1"/>
</dbReference>
<comment type="pathway">
    <text evidence="1 6">Carbohydrate biosynthesis; dTDP-L-rhamnose biosynthesis.</text>
</comment>
<evidence type="ECO:0000256" key="5">
    <source>
        <dbReference type="ARBA" id="ARBA00048200"/>
    </source>
</evidence>
<evidence type="ECO:0000256" key="6">
    <source>
        <dbReference type="RuleBase" id="RU364082"/>
    </source>
</evidence>
<dbReference type="GO" id="GO:0019305">
    <property type="term" value="P:dTDP-rhamnose biosynthetic process"/>
    <property type="evidence" value="ECO:0007669"/>
    <property type="project" value="UniProtKB-UniPathway"/>
</dbReference>
<accession>A0A1G8DSB0</accession>
<evidence type="ECO:0000313" key="9">
    <source>
        <dbReference type="Proteomes" id="UP000199274"/>
    </source>
</evidence>
<evidence type="ECO:0000256" key="2">
    <source>
        <dbReference type="ARBA" id="ARBA00010944"/>
    </source>
</evidence>
<dbReference type="STRING" id="178355.SAMN04488062_110105"/>
<protein>
    <recommendedName>
        <fullName evidence="4 6">dTDP-4-dehydrorhamnose reductase</fullName>
        <ecNumber evidence="3 6">1.1.1.133</ecNumber>
    </recommendedName>
</protein>
<dbReference type="Pfam" id="PF04321">
    <property type="entry name" value="RmlD_sub_bind"/>
    <property type="match status" value="1"/>
</dbReference>
<evidence type="ECO:0000313" key="8">
    <source>
        <dbReference type="EMBL" id="SDH60577.1"/>
    </source>
</evidence>
<evidence type="ECO:0000256" key="3">
    <source>
        <dbReference type="ARBA" id="ARBA00012929"/>
    </source>
</evidence>
<dbReference type="GO" id="GO:0008831">
    <property type="term" value="F:dTDP-4-dehydrorhamnose reductase activity"/>
    <property type="evidence" value="ECO:0007669"/>
    <property type="project" value="UniProtKB-EC"/>
</dbReference>
<evidence type="ECO:0000256" key="1">
    <source>
        <dbReference type="ARBA" id="ARBA00004781"/>
    </source>
</evidence>
<name>A0A1G8DSB0_9FLAO</name>
<dbReference type="GO" id="GO:0005829">
    <property type="term" value="C:cytosol"/>
    <property type="evidence" value="ECO:0007669"/>
    <property type="project" value="TreeGrafter"/>
</dbReference>
<dbReference type="EMBL" id="FNDB01000010">
    <property type="protein sequence ID" value="SDH60577.1"/>
    <property type="molecule type" value="Genomic_DNA"/>
</dbReference>
<organism evidence="8 9">
    <name type="scientific">Flavobacterium omnivorum</name>
    <dbReference type="NCBI Taxonomy" id="178355"/>
    <lineage>
        <taxon>Bacteria</taxon>
        <taxon>Pseudomonadati</taxon>
        <taxon>Bacteroidota</taxon>
        <taxon>Flavobacteriia</taxon>
        <taxon>Flavobacteriales</taxon>
        <taxon>Flavobacteriaceae</taxon>
        <taxon>Flavobacterium</taxon>
    </lineage>
</organism>
<dbReference type="InterPro" id="IPR005913">
    <property type="entry name" value="dTDP_dehydrorham_reduct"/>
</dbReference>
<dbReference type="InterPro" id="IPR029903">
    <property type="entry name" value="RmlD-like-bd"/>
</dbReference>
<keyword evidence="6" id="KW-0521">NADP</keyword>
<comment type="function">
    <text evidence="6">Catalyzes the reduction of dTDP-6-deoxy-L-lyxo-4-hexulose to yield dTDP-L-rhamnose.</text>
</comment>
<comment type="similarity">
    <text evidence="2 6">Belongs to the dTDP-4-dehydrorhamnose reductase family.</text>
</comment>
<feature type="domain" description="RmlD-like substrate binding" evidence="7">
    <location>
        <begin position="7"/>
        <end position="207"/>
    </location>
</feature>
<dbReference type="UniPathway" id="UPA00124"/>